<name>A0ABT8AWK8_9HYPH</name>
<protein>
    <submittedName>
        <fullName evidence="1">Uncharacterized protein</fullName>
    </submittedName>
</protein>
<evidence type="ECO:0000313" key="2">
    <source>
        <dbReference type="Proteomes" id="UP001244297"/>
    </source>
</evidence>
<keyword evidence="2" id="KW-1185">Reference proteome</keyword>
<dbReference type="RefSeq" id="WP_238291131.1">
    <property type="nucleotide sequence ID" value="NZ_BPQS01000032.1"/>
</dbReference>
<gene>
    <name evidence="1" type="ORF">QWZ18_27205</name>
</gene>
<organism evidence="1 2">
    <name type="scientific">Methylobacterium longum</name>
    <dbReference type="NCBI Taxonomy" id="767694"/>
    <lineage>
        <taxon>Bacteria</taxon>
        <taxon>Pseudomonadati</taxon>
        <taxon>Pseudomonadota</taxon>
        <taxon>Alphaproteobacteria</taxon>
        <taxon>Hyphomicrobiales</taxon>
        <taxon>Methylobacteriaceae</taxon>
        <taxon>Methylobacterium</taxon>
    </lineage>
</organism>
<dbReference type="Proteomes" id="UP001244297">
    <property type="component" value="Unassembled WGS sequence"/>
</dbReference>
<proteinExistence type="predicted"/>
<comment type="caution">
    <text evidence="1">The sequence shown here is derived from an EMBL/GenBank/DDBJ whole genome shotgun (WGS) entry which is preliminary data.</text>
</comment>
<sequence length="61" mass="6491">MTIHNLMPFAMAGRLAADLELLRALCQLITGRTKRGIAILDALCPDADLEPPADSACGEKP</sequence>
<reference evidence="2" key="1">
    <citation type="journal article" date="2019" name="Int. J. Syst. Evol. Microbiol.">
        <title>The Global Catalogue of Microorganisms (GCM) 10K type strain sequencing project: providing services to taxonomists for standard genome sequencing and annotation.</title>
        <authorList>
            <consortium name="The Broad Institute Genomics Platform"/>
            <consortium name="The Broad Institute Genome Sequencing Center for Infectious Disease"/>
            <person name="Wu L."/>
            <person name="Ma J."/>
        </authorList>
    </citation>
    <scope>NUCLEOTIDE SEQUENCE [LARGE SCALE GENOMIC DNA]</scope>
    <source>
        <strain evidence="2">CECT 7806</strain>
    </source>
</reference>
<dbReference type="EMBL" id="JAUFPT010000097">
    <property type="protein sequence ID" value="MDN3574281.1"/>
    <property type="molecule type" value="Genomic_DNA"/>
</dbReference>
<accession>A0ABT8AWK8</accession>
<evidence type="ECO:0000313" key="1">
    <source>
        <dbReference type="EMBL" id="MDN3574281.1"/>
    </source>
</evidence>